<evidence type="ECO:0008006" key="11">
    <source>
        <dbReference type="Google" id="ProtNLM"/>
    </source>
</evidence>
<proteinExistence type="inferred from homology"/>
<keyword evidence="10" id="KW-1185">Reference proteome</keyword>
<feature type="transmembrane region" description="Helical" evidence="8">
    <location>
        <begin position="195"/>
        <end position="214"/>
    </location>
</feature>
<evidence type="ECO:0000256" key="6">
    <source>
        <dbReference type="ARBA" id="ARBA00023136"/>
    </source>
</evidence>
<feature type="transmembrane region" description="Helical" evidence="8">
    <location>
        <begin position="342"/>
        <end position="361"/>
    </location>
</feature>
<keyword evidence="5 8" id="KW-1133">Transmembrane helix</keyword>
<reference evidence="9 10" key="1">
    <citation type="submission" date="2020-08" db="EMBL/GenBank/DDBJ databases">
        <title>A Genomic Blueprint of the Chicken Gut Microbiome.</title>
        <authorList>
            <person name="Gilroy R."/>
            <person name="Ravi A."/>
            <person name="Getino M."/>
            <person name="Pursley I."/>
            <person name="Horton D.L."/>
            <person name="Alikhan N.-F."/>
            <person name="Baker D."/>
            <person name="Gharbi K."/>
            <person name="Hall N."/>
            <person name="Watson M."/>
            <person name="Adriaenssens E.M."/>
            <person name="Foster-Nyarko E."/>
            <person name="Jarju S."/>
            <person name="Secka A."/>
            <person name="Antonio M."/>
            <person name="Oren A."/>
            <person name="Chaudhuri R."/>
            <person name="La Ragione R.M."/>
            <person name="Hildebrand F."/>
            <person name="Pallen M.J."/>
        </authorList>
    </citation>
    <scope>NUCLEOTIDE SEQUENCE [LARGE SCALE GENOMIC DNA]</scope>
    <source>
        <strain evidence="9 10">Sa3CUA2</strain>
    </source>
</reference>
<feature type="transmembrane region" description="Helical" evidence="8">
    <location>
        <begin position="221"/>
        <end position="243"/>
    </location>
</feature>
<evidence type="ECO:0000256" key="4">
    <source>
        <dbReference type="ARBA" id="ARBA00022692"/>
    </source>
</evidence>
<accession>A0ABR8Q8W8</accession>
<feature type="transmembrane region" description="Helical" evidence="8">
    <location>
        <begin position="367"/>
        <end position="384"/>
    </location>
</feature>
<gene>
    <name evidence="9" type="ORF">H9657_00925</name>
</gene>
<comment type="subcellular location">
    <subcellularLocation>
        <location evidence="1">Cell membrane</location>
        <topology evidence="1">Multi-pass membrane protein</topology>
    </subcellularLocation>
</comment>
<sequence>MLSDARVPTSTPTEHVAWLELAARRPRTAAVLEALWRRPSAVLGAVAAATMAVSVEGLQPSDLSWFVDGARVLTSADTWQVFTDPGLQVGPVHLLLVGALVRGAEAVGAPVMAVLGAVLAVVLVWATDAVTRTWAAIGNVPSLPARWAVGGALVSGGLLTQVSTSGHQEEILLAVVLAAAAAAVTRGQAGRAGALLALGAGLKMWAVLGGPIVLHGRRPRTVVVGALTACALAGATYLPFFWWGEVRTFEFSWGIADGPSMLGAIGALTGLDDWGLRCVQAAGAGIAATLVALRRHGSALAVPLTVVAVRLLLDPVTAVYYLAPFVLLAVLWCWTSAARPGPVGRAAALLAVPVCVVHPYVLGSTAGLVLETALFVGVPCVVLLRERAAARGARGPSSPLAPVQGQP</sequence>
<evidence type="ECO:0000256" key="7">
    <source>
        <dbReference type="ARBA" id="ARBA00024033"/>
    </source>
</evidence>
<feature type="transmembrane region" description="Helical" evidence="8">
    <location>
        <begin position="318"/>
        <end position="335"/>
    </location>
</feature>
<evidence type="ECO:0000256" key="5">
    <source>
        <dbReference type="ARBA" id="ARBA00022989"/>
    </source>
</evidence>
<evidence type="ECO:0000256" key="2">
    <source>
        <dbReference type="ARBA" id="ARBA00022475"/>
    </source>
</evidence>
<keyword evidence="2" id="KW-1003">Cell membrane</keyword>
<dbReference type="InterPro" id="IPR018584">
    <property type="entry name" value="GT87"/>
</dbReference>
<dbReference type="Pfam" id="PF09594">
    <property type="entry name" value="GT87"/>
    <property type="match status" value="1"/>
</dbReference>
<feature type="transmembrane region" description="Helical" evidence="8">
    <location>
        <begin position="171"/>
        <end position="189"/>
    </location>
</feature>
<keyword evidence="4 8" id="KW-0812">Transmembrane</keyword>
<evidence type="ECO:0000313" key="9">
    <source>
        <dbReference type="EMBL" id="MBD7916844.1"/>
    </source>
</evidence>
<evidence type="ECO:0000256" key="8">
    <source>
        <dbReference type="SAM" id="Phobius"/>
    </source>
</evidence>
<dbReference type="EMBL" id="JACSQV010000001">
    <property type="protein sequence ID" value="MBD7916844.1"/>
    <property type="molecule type" value="Genomic_DNA"/>
</dbReference>
<evidence type="ECO:0000256" key="1">
    <source>
        <dbReference type="ARBA" id="ARBA00004651"/>
    </source>
</evidence>
<feature type="transmembrane region" description="Helical" evidence="8">
    <location>
        <begin position="106"/>
        <end position="127"/>
    </location>
</feature>
<comment type="similarity">
    <text evidence="7">Belongs to the glycosyltransferase 87 family.</text>
</comment>
<dbReference type="RefSeq" id="WP_191779405.1">
    <property type="nucleotide sequence ID" value="NZ_JACSQV010000001.1"/>
</dbReference>
<dbReference type="Proteomes" id="UP000604241">
    <property type="component" value="Unassembled WGS sequence"/>
</dbReference>
<keyword evidence="6 8" id="KW-0472">Membrane</keyword>
<evidence type="ECO:0000256" key="3">
    <source>
        <dbReference type="ARBA" id="ARBA00022679"/>
    </source>
</evidence>
<comment type="caution">
    <text evidence="9">The sequence shown here is derived from an EMBL/GenBank/DDBJ whole genome shotgun (WGS) entry which is preliminary data.</text>
</comment>
<name>A0ABR8Q8W8_9CELL</name>
<organism evidence="9 10">
    <name type="scientific">Cellulomonas avistercoris</name>
    <dbReference type="NCBI Taxonomy" id="2762242"/>
    <lineage>
        <taxon>Bacteria</taxon>
        <taxon>Bacillati</taxon>
        <taxon>Actinomycetota</taxon>
        <taxon>Actinomycetes</taxon>
        <taxon>Micrococcales</taxon>
        <taxon>Cellulomonadaceae</taxon>
        <taxon>Cellulomonas</taxon>
    </lineage>
</organism>
<evidence type="ECO:0000313" key="10">
    <source>
        <dbReference type="Proteomes" id="UP000604241"/>
    </source>
</evidence>
<keyword evidence="3" id="KW-0808">Transferase</keyword>
<protein>
    <recommendedName>
        <fullName evidence="11">DUF2029 domain-containing protein</fullName>
    </recommendedName>
</protein>